<dbReference type="Proteomes" id="UP000015105">
    <property type="component" value="Chromosome 1D"/>
</dbReference>
<reference evidence="3" key="2">
    <citation type="journal article" date="2017" name="Nat. Plants">
        <title>The Aegilops tauschii genome reveals multiple impacts of transposons.</title>
        <authorList>
            <person name="Zhao G."/>
            <person name="Zou C."/>
            <person name="Li K."/>
            <person name="Wang K."/>
            <person name="Li T."/>
            <person name="Gao L."/>
            <person name="Zhang X."/>
            <person name="Wang H."/>
            <person name="Yang Z."/>
            <person name="Liu X."/>
            <person name="Jiang W."/>
            <person name="Mao L."/>
            <person name="Kong X."/>
            <person name="Jiao Y."/>
            <person name="Jia J."/>
        </authorList>
    </citation>
    <scope>NUCLEOTIDE SEQUENCE [LARGE SCALE GENOMIC DNA]</scope>
    <source>
        <strain evidence="3">cv. AL8/78</strain>
    </source>
</reference>
<evidence type="ECO:0000313" key="2">
    <source>
        <dbReference type="EnsemblPlants" id="AET1Gv20254900.1"/>
    </source>
</evidence>
<evidence type="ECO:0000256" key="1">
    <source>
        <dbReference type="SAM" id="MobiDB-lite"/>
    </source>
</evidence>
<protein>
    <submittedName>
        <fullName evidence="2">Uncharacterized protein</fullName>
    </submittedName>
</protein>
<organism evidence="2 3">
    <name type="scientific">Aegilops tauschii subsp. strangulata</name>
    <name type="common">Goatgrass</name>
    <dbReference type="NCBI Taxonomy" id="200361"/>
    <lineage>
        <taxon>Eukaryota</taxon>
        <taxon>Viridiplantae</taxon>
        <taxon>Streptophyta</taxon>
        <taxon>Embryophyta</taxon>
        <taxon>Tracheophyta</taxon>
        <taxon>Spermatophyta</taxon>
        <taxon>Magnoliopsida</taxon>
        <taxon>Liliopsida</taxon>
        <taxon>Poales</taxon>
        <taxon>Poaceae</taxon>
        <taxon>BOP clade</taxon>
        <taxon>Pooideae</taxon>
        <taxon>Triticodae</taxon>
        <taxon>Triticeae</taxon>
        <taxon>Triticinae</taxon>
        <taxon>Aegilops</taxon>
    </lineage>
</organism>
<keyword evidence="3" id="KW-1185">Reference proteome</keyword>
<reference evidence="2" key="4">
    <citation type="submission" date="2019-03" db="UniProtKB">
        <authorList>
            <consortium name="EnsemblPlants"/>
        </authorList>
    </citation>
    <scope>IDENTIFICATION</scope>
</reference>
<reference evidence="2" key="3">
    <citation type="journal article" date="2017" name="Nature">
        <title>Genome sequence of the progenitor of the wheat D genome Aegilops tauschii.</title>
        <authorList>
            <person name="Luo M.C."/>
            <person name="Gu Y.Q."/>
            <person name="Puiu D."/>
            <person name="Wang H."/>
            <person name="Twardziok S.O."/>
            <person name="Deal K.R."/>
            <person name="Huo N."/>
            <person name="Zhu T."/>
            <person name="Wang L."/>
            <person name="Wang Y."/>
            <person name="McGuire P.E."/>
            <person name="Liu S."/>
            <person name="Long H."/>
            <person name="Ramasamy R.K."/>
            <person name="Rodriguez J.C."/>
            <person name="Van S.L."/>
            <person name="Yuan L."/>
            <person name="Wang Z."/>
            <person name="Xia Z."/>
            <person name="Xiao L."/>
            <person name="Anderson O.D."/>
            <person name="Ouyang S."/>
            <person name="Liang Y."/>
            <person name="Zimin A.V."/>
            <person name="Pertea G."/>
            <person name="Qi P."/>
            <person name="Bennetzen J.L."/>
            <person name="Dai X."/>
            <person name="Dawson M.W."/>
            <person name="Muller H.G."/>
            <person name="Kugler K."/>
            <person name="Rivarola-Duarte L."/>
            <person name="Spannagl M."/>
            <person name="Mayer K.F.X."/>
            <person name="Lu F.H."/>
            <person name="Bevan M.W."/>
            <person name="Leroy P."/>
            <person name="Li P."/>
            <person name="You F.M."/>
            <person name="Sun Q."/>
            <person name="Liu Z."/>
            <person name="Lyons E."/>
            <person name="Wicker T."/>
            <person name="Salzberg S.L."/>
            <person name="Devos K.M."/>
            <person name="Dvorak J."/>
        </authorList>
    </citation>
    <scope>NUCLEOTIDE SEQUENCE [LARGE SCALE GENOMIC DNA]</scope>
    <source>
        <strain evidence="2">cv. AL8/78</strain>
    </source>
</reference>
<feature type="region of interest" description="Disordered" evidence="1">
    <location>
        <begin position="1"/>
        <end position="27"/>
    </location>
</feature>
<reference evidence="3" key="1">
    <citation type="journal article" date="2014" name="Science">
        <title>Ancient hybridizations among the ancestral genomes of bread wheat.</title>
        <authorList>
            <consortium name="International Wheat Genome Sequencing Consortium,"/>
            <person name="Marcussen T."/>
            <person name="Sandve S.R."/>
            <person name="Heier L."/>
            <person name="Spannagl M."/>
            <person name="Pfeifer M."/>
            <person name="Jakobsen K.S."/>
            <person name="Wulff B.B."/>
            <person name="Steuernagel B."/>
            <person name="Mayer K.F."/>
            <person name="Olsen O.A."/>
        </authorList>
    </citation>
    <scope>NUCLEOTIDE SEQUENCE [LARGE SCALE GENOMIC DNA]</scope>
    <source>
        <strain evidence="3">cv. AL8/78</strain>
    </source>
</reference>
<proteinExistence type="predicted"/>
<dbReference type="AlphaFoldDB" id="A0A452Y1V9"/>
<accession>A0A452Y1V9</accession>
<evidence type="ECO:0000313" key="3">
    <source>
        <dbReference type="Proteomes" id="UP000015105"/>
    </source>
</evidence>
<dbReference type="EnsemblPlants" id="AET1Gv20254900.1">
    <property type="protein sequence ID" value="AET1Gv20254900.1"/>
    <property type="gene ID" value="AET1Gv20254900"/>
</dbReference>
<sequence length="238" mass="25507">MPRVGGMGPRGGGANGTRTGRGRVGPAEAAAAKPQALGNMCALLRQLLYLACPGPCQHLGDFAACDEPSDGRRPCCPSLAHRRGGDLEVHSPLMLHVPGVPHLVAEVRAAQHRHAVAHTLRRRVPPVLRAQLGHGRVPEHLFLRRLLNHDAARRRSNLSAAIRAAGWNTQRNDMPLPAMPHAVFIGSCVGMHARLLKLAYNTVVAGRASSHFRQPRSCRSRLLSVADAGENRWSGAAG</sequence>
<name>A0A452Y1V9_AEGTS</name>
<feature type="compositionally biased region" description="Gly residues" evidence="1">
    <location>
        <begin position="1"/>
        <end position="15"/>
    </location>
</feature>
<dbReference type="Gramene" id="AET1Gv20254900.1">
    <property type="protein sequence ID" value="AET1Gv20254900.1"/>
    <property type="gene ID" value="AET1Gv20254900"/>
</dbReference>
<reference evidence="2" key="5">
    <citation type="journal article" date="2021" name="G3 (Bethesda)">
        <title>Aegilops tauschii genome assembly Aet v5.0 features greater sequence contiguity and improved annotation.</title>
        <authorList>
            <person name="Wang L."/>
            <person name="Zhu T."/>
            <person name="Rodriguez J.C."/>
            <person name="Deal K.R."/>
            <person name="Dubcovsky J."/>
            <person name="McGuire P.E."/>
            <person name="Lux T."/>
            <person name="Spannagl M."/>
            <person name="Mayer K.F.X."/>
            <person name="Baldrich P."/>
            <person name="Meyers B.C."/>
            <person name="Huo N."/>
            <person name="Gu Y.Q."/>
            <person name="Zhou H."/>
            <person name="Devos K.M."/>
            <person name="Bennetzen J.L."/>
            <person name="Unver T."/>
            <person name="Budak H."/>
            <person name="Gulick P.J."/>
            <person name="Galiba G."/>
            <person name="Kalapos B."/>
            <person name="Nelson D.R."/>
            <person name="Li P."/>
            <person name="You F.M."/>
            <person name="Luo M.C."/>
            <person name="Dvorak J."/>
        </authorList>
    </citation>
    <scope>NUCLEOTIDE SEQUENCE [LARGE SCALE GENOMIC DNA]</scope>
    <source>
        <strain evidence="2">cv. AL8/78</strain>
    </source>
</reference>